<dbReference type="SUPFAM" id="SSF54862">
    <property type="entry name" value="4Fe-4S ferredoxins"/>
    <property type="match status" value="1"/>
</dbReference>
<feature type="region of interest" description="Disordered" evidence="1">
    <location>
        <begin position="338"/>
        <end position="367"/>
    </location>
</feature>
<protein>
    <recommendedName>
        <fullName evidence="4">Ferredoxin</fullName>
    </recommendedName>
</protein>
<evidence type="ECO:0000256" key="1">
    <source>
        <dbReference type="SAM" id="MobiDB-lite"/>
    </source>
</evidence>
<evidence type="ECO:0008006" key="4">
    <source>
        <dbReference type="Google" id="ProtNLM"/>
    </source>
</evidence>
<accession>A0AAD3HCC8</accession>
<feature type="region of interest" description="Disordered" evidence="1">
    <location>
        <begin position="55"/>
        <end position="90"/>
    </location>
</feature>
<sequence>MDACKAFSPTIYTSNINKATNFNYKLYSSYDSNEENPNRWISQDDTYENVSDWEETMSARQDGSLWSSFESSKEGEEDTSSESKSEEPMLDDGEAWLDTLASISASEIEFNMRENERADKARQMQEWGFESETIENSLGLVQDERNEIDEENVVYEKFKEETAKTGFGMYIDDEVDLETVESHTTVGRDEETGELIRTQMVYVDEHSCIGCTHCAMVAQSTFFMEPELGRARVFQQWGDDQETIEIAIETCPVDCIHYVPYEELERLEIERRDQNINFKARLVSQGEYGGSTSHMVGGSTGFTAPQQISGNMGSRCNNCPSRGCADCPMYGVGKNPYFEKKEKERKERAAKRKLKQQMEDQNRSADL</sequence>
<name>A0AAD3HCC8_9STRA</name>
<reference evidence="2 3" key="1">
    <citation type="journal article" date="2021" name="Sci. Rep.">
        <title>The genome of the diatom Chaetoceros tenuissimus carries an ancient integrated fragment of an extant virus.</title>
        <authorList>
            <person name="Hongo Y."/>
            <person name="Kimura K."/>
            <person name="Takaki Y."/>
            <person name="Yoshida Y."/>
            <person name="Baba S."/>
            <person name="Kobayashi G."/>
            <person name="Nagasaki K."/>
            <person name="Hano T."/>
            <person name="Tomaru Y."/>
        </authorList>
    </citation>
    <scope>NUCLEOTIDE SEQUENCE [LARGE SCALE GENOMIC DNA]</scope>
    <source>
        <strain evidence="2 3">NIES-3715</strain>
    </source>
</reference>
<proteinExistence type="predicted"/>
<dbReference type="AlphaFoldDB" id="A0AAD3HCC8"/>
<evidence type="ECO:0000313" key="2">
    <source>
        <dbReference type="EMBL" id="GFH57979.1"/>
    </source>
</evidence>
<dbReference type="PANTHER" id="PTHR45295">
    <property type="entry name" value="CHAPERONE PROTEIN DNAJ C76, CHLOROPLASTIC"/>
    <property type="match status" value="1"/>
</dbReference>
<dbReference type="EMBL" id="BLLK01000060">
    <property type="protein sequence ID" value="GFH57979.1"/>
    <property type="molecule type" value="Genomic_DNA"/>
</dbReference>
<feature type="compositionally biased region" description="Basic and acidic residues" evidence="1">
    <location>
        <begin position="356"/>
        <end position="367"/>
    </location>
</feature>
<gene>
    <name evidence="2" type="ORF">CTEN210_14455</name>
</gene>
<feature type="compositionally biased region" description="Basic and acidic residues" evidence="1">
    <location>
        <begin position="338"/>
        <end position="347"/>
    </location>
</feature>
<keyword evidence="3" id="KW-1185">Reference proteome</keyword>
<evidence type="ECO:0000313" key="3">
    <source>
        <dbReference type="Proteomes" id="UP001054902"/>
    </source>
</evidence>
<dbReference type="Gene3D" id="3.30.70.20">
    <property type="match status" value="1"/>
</dbReference>
<dbReference type="PANTHER" id="PTHR45295:SF1">
    <property type="entry name" value="CHAPERONE PROTEIN DNAJ C76, CHLOROPLASTIC"/>
    <property type="match status" value="1"/>
</dbReference>
<comment type="caution">
    <text evidence="2">The sequence shown here is derived from an EMBL/GenBank/DDBJ whole genome shotgun (WGS) entry which is preliminary data.</text>
</comment>
<dbReference type="Pfam" id="PF13370">
    <property type="entry name" value="Fer4_13"/>
    <property type="match status" value="1"/>
</dbReference>
<organism evidence="2 3">
    <name type="scientific">Chaetoceros tenuissimus</name>
    <dbReference type="NCBI Taxonomy" id="426638"/>
    <lineage>
        <taxon>Eukaryota</taxon>
        <taxon>Sar</taxon>
        <taxon>Stramenopiles</taxon>
        <taxon>Ochrophyta</taxon>
        <taxon>Bacillariophyta</taxon>
        <taxon>Coscinodiscophyceae</taxon>
        <taxon>Chaetocerotophycidae</taxon>
        <taxon>Chaetocerotales</taxon>
        <taxon>Chaetocerotaceae</taxon>
        <taxon>Chaetoceros</taxon>
    </lineage>
</organism>
<dbReference type="Proteomes" id="UP001054902">
    <property type="component" value="Unassembled WGS sequence"/>
</dbReference>
<feature type="compositionally biased region" description="Polar residues" evidence="1">
    <location>
        <begin position="58"/>
        <end position="69"/>
    </location>
</feature>